<gene>
    <name evidence="2" type="ORF">FF36_01308</name>
</gene>
<protein>
    <submittedName>
        <fullName evidence="2">SnoaL-like domain</fullName>
    </submittedName>
</protein>
<evidence type="ECO:0000313" key="2">
    <source>
        <dbReference type="EMBL" id="KJE24233.1"/>
    </source>
</evidence>
<dbReference type="RefSeq" id="WP_044884142.1">
    <property type="nucleotide sequence ID" value="NZ_JYFN01000007.1"/>
</dbReference>
<keyword evidence="3" id="KW-1185">Reference proteome</keyword>
<dbReference type="PATRIC" id="fig|1502723.3.peg.5536"/>
<dbReference type="Pfam" id="PF13577">
    <property type="entry name" value="SnoaL_4"/>
    <property type="match status" value="1"/>
</dbReference>
<dbReference type="OrthoDB" id="9180262at2"/>
<dbReference type="InterPro" id="IPR037401">
    <property type="entry name" value="SnoaL-like"/>
</dbReference>
<organism evidence="2 3">
    <name type="scientific">Frankia torreyi</name>
    <dbReference type="NCBI Taxonomy" id="1856"/>
    <lineage>
        <taxon>Bacteria</taxon>
        <taxon>Bacillati</taxon>
        <taxon>Actinomycetota</taxon>
        <taxon>Actinomycetes</taxon>
        <taxon>Frankiales</taxon>
        <taxon>Frankiaceae</taxon>
        <taxon>Frankia</taxon>
    </lineage>
</organism>
<dbReference type="Gene3D" id="3.10.450.50">
    <property type="match status" value="1"/>
</dbReference>
<reference evidence="2 3" key="2">
    <citation type="journal article" date="2016" name="Genome Announc.">
        <title>Permanent Draft Genome Sequences for Two Variants of Frankia sp. Strain CpI1, the First Frankia Strain Isolated from Root Nodules of Comptonia peregrina.</title>
        <authorList>
            <person name="Oshone R."/>
            <person name="Hurst S.G.IV."/>
            <person name="Abebe-Akele F."/>
            <person name="Simpson S."/>
            <person name="Morris K."/>
            <person name="Thomas W.K."/>
            <person name="Tisa L.S."/>
        </authorList>
    </citation>
    <scope>NUCLEOTIDE SEQUENCE [LARGE SCALE GENOMIC DNA]</scope>
    <source>
        <strain evidence="3">CpI1-S</strain>
    </source>
</reference>
<dbReference type="EMBL" id="JYFN01000007">
    <property type="protein sequence ID" value="KJE24233.1"/>
    <property type="molecule type" value="Genomic_DNA"/>
</dbReference>
<evidence type="ECO:0000313" key="3">
    <source>
        <dbReference type="Proteomes" id="UP000032545"/>
    </source>
</evidence>
<proteinExistence type="predicted"/>
<reference evidence="3" key="1">
    <citation type="submission" date="2015-02" db="EMBL/GenBank/DDBJ databases">
        <title>Draft Genome of Frankia sp. CpI1-S.</title>
        <authorList>
            <person name="Oshone R.T."/>
            <person name="Ngom M."/>
            <person name="Ghodhbane-Gtari F."/>
            <person name="Gtari M."/>
            <person name="Morris K."/>
            <person name="Thomas K."/>
            <person name="Sen A."/>
            <person name="Tisa L.S."/>
        </authorList>
    </citation>
    <scope>NUCLEOTIDE SEQUENCE [LARGE SCALE GENOMIC DNA]</scope>
    <source>
        <strain evidence="3">CpI1-S</strain>
    </source>
</reference>
<name>A0A0D8BJ21_9ACTN</name>
<dbReference type="SUPFAM" id="SSF54427">
    <property type="entry name" value="NTF2-like"/>
    <property type="match status" value="1"/>
</dbReference>
<evidence type="ECO:0000259" key="1">
    <source>
        <dbReference type="Pfam" id="PF13577"/>
    </source>
</evidence>
<sequence length="89" mass="9396">MAAVLPQGDALAIREILALFAHVFDNNDVAGLGLACTSDVRVDIGPGPSRTYHGLGEFADYVRSRSAAAPDHHTVHTSLLLQEDGSVRA</sequence>
<comment type="caution">
    <text evidence="2">The sequence shown here is derived from an EMBL/GenBank/DDBJ whole genome shotgun (WGS) entry which is preliminary data.</text>
</comment>
<accession>A0A0D8BJ21</accession>
<feature type="domain" description="SnoaL-like" evidence="1">
    <location>
        <begin position="9"/>
        <end position="77"/>
    </location>
</feature>
<dbReference type="InterPro" id="IPR032710">
    <property type="entry name" value="NTF2-like_dom_sf"/>
</dbReference>
<dbReference type="AlphaFoldDB" id="A0A0D8BJ21"/>
<dbReference type="Proteomes" id="UP000032545">
    <property type="component" value="Unassembled WGS sequence"/>
</dbReference>